<sequence length="57" mass="6315">MIVCEVIFFSPLLFFVFSGYGDVSRRGRGTWDALIPESDANFAAGDKVSVFSVAQFF</sequence>
<organism evidence="1 2">
    <name type="scientific">Desulfonema magnum</name>
    <dbReference type="NCBI Taxonomy" id="45655"/>
    <lineage>
        <taxon>Bacteria</taxon>
        <taxon>Pseudomonadati</taxon>
        <taxon>Thermodesulfobacteriota</taxon>
        <taxon>Desulfobacteria</taxon>
        <taxon>Desulfobacterales</taxon>
        <taxon>Desulfococcaceae</taxon>
        <taxon>Desulfonema</taxon>
    </lineage>
</organism>
<gene>
    <name evidence="1" type="ORF">dnm_090680</name>
</gene>
<accession>A0A975BWA8</accession>
<reference evidence="1" key="1">
    <citation type="journal article" date="2021" name="Microb. Physiol.">
        <title>Proteogenomic Insights into the Physiology of Marine, Sulfate-Reducing, Filamentous Desulfonema limicola and Desulfonema magnum.</title>
        <authorList>
            <person name="Schnaars V."/>
            <person name="Wohlbrand L."/>
            <person name="Scheve S."/>
            <person name="Hinrichs C."/>
            <person name="Reinhardt R."/>
            <person name="Rabus R."/>
        </authorList>
    </citation>
    <scope>NUCLEOTIDE SEQUENCE</scope>
    <source>
        <strain evidence="1">4be13</strain>
    </source>
</reference>
<protein>
    <submittedName>
        <fullName evidence="1">Uncharacterized protein</fullName>
    </submittedName>
</protein>
<name>A0A975BWA8_9BACT</name>
<dbReference type="KEGG" id="dmm:dnm_090680"/>
<dbReference type="Proteomes" id="UP000663722">
    <property type="component" value="Chromosome"/>
</dbReference>
<keyword evidence="2" id="KW-1185">Reference proteome</keyword>
<evidence type="ECO:0000313" key="2">
    <source>
        <dbReference type="Proteomes" id="UP000663722"/>
    </source>
</evidence>
<evidence type="ECO:0000313" key="1">
    <source>
        <dbReference type="EMBL" id="QTA92975.1"/>
    </source>
</evidence>
<dbReference type="AlphaFoldDB" id="A0A975BWA8"/>
<dbReference type="EMBL" id="CP061800">
    <property type="protein sequence ID" value="QTA92975.1"/>
    <property type="molecule type" value="Genomic_DNA"/>
</dbReference>
<proteinExistence type="predicted"/>